<evidence type="ECO:0000256" key="5">
    <source>
        <dbReference type="ARBA" id="ARBA00023015"/>
    </source>
</evidence>
<evidence type="ECO:0000256" key="8">
    <source>
        <dbReference type="PROSITE-ProRule" id="PRU00042"/>
    </source>
</evidence>
<dbReference type="InterPro" id="IPR013087">
    <property type="entry name" value="Znf_C2H2_type"/>
</dbReference>
<dbReference type="Pfam" id="PF00096">
    <property type="entry name" value="zf-C2H2"/>
    <property type="match status" value="1"/>
</dbReference>
<keyword evidence="3 8" id="KW-0863">Zinc-finger</keyword>
<dbReference type="PANTHER" id="PTHR46179:SF13">
    <property type="entry name" value="C2H2-TYPE DOMAIN-CONTAINING PROTEIN"/>
    <property type="match status" value="1"/>
</dbReference>
<gene>
    <name evidence="11" type="ORF">PCON_13244</name>
</gene>
<evidence type="ECO:0000256" key="9">
    <source>
        <dbReference type="SAM" id="MobiDB-lite"/>
    </source>
</evidence>
<dbReference type="STRING" id="1076935.U4L994"/>
<dbReference type="GO" id="GO:0005634">
    <property type="term" value="C:nucleus"/>
    <property type="evidence" value="ECO:0007669"/>
    <property type="project" value="UniProtKB-SubCell"/>
</dbReference>
<keyword evidence="4" id="KW-0862">Zinc</keyword>
<feature type="compositionally biased region" description="Low complexity" evidence="9">
    <location>
        <begin position="203"/>
        <end position="212"/>
    </location>
</feature>
<feature type="domain" description="C2H2-type" evidence="10">
    <location>
        <begin position="234"/>
        <end position="262"/>
    </location>
</feature>
<evidence type="ECO:0000256" key="3">
    <source>
        <dbReference type="ARBA" id="ARBA00022771"/>
    </source>
</evidence>
<dbReference type="SMART" id="SM00355">
    <property type="entry name" value="ZnF_C2H2"/>
    <property type="match status" value="4"/>
</dbReference>
<dbReference type="Proteomes" id="UP000018144">
    <property type="component" value="Unassembled WGS sequence"/>
</dbReference>
<dbReference type="InterPro" id="IPR036236">
    <property type="entry name" value="Znf_C2H2_sf"/>
</dbReference>
<feature type="domain" description="C2H2-type" evidence="10">
    <location>
        <begin position="301"/>
        <end position="332"/>
    </location>
</feature>
<sequence length="332" mass="37089">MAYFDTDTPQPISRTLAAIKKLQADFDDFHSWMKSANEALSLIPAPIPKAVVLYNVPTPPVPDSVKEKDPVSHEPASSPYVSQYLCPPPPIWKGGVNQNGLLTDHEHPYDDPDLRIQSSPVIMDLSDSTTASSPLLFPTRVRKLTTGLHLDTPYLLSKPLQCPFCPGLWFHTSTGYRSHQSISHPIRQQFHSLLEPEPPVQPSEPSEAAEPVTPAPPQPTPPPQPADFTPPPPLTCPHCGRVYKIHQSYRNHNINVHGDKQPFKCGLEGCVMAFSTKGGLDLHMVMVHTQELKFDGESNTWKCWDCGRGYKRERMLRLHVRMVHGVVQEGEK</sequence>
<dbReference type="PROSITE" id="PS00028">
    <property type="entry name" value="ZINC_FINGER_C2H2_1"/>
    <property type="match status" value="3"/>
</dbReference>
<keyword evidence="12" id="KW-1185">Reference proteome</keyword>
<evidence type="ECO:0000313" key="12">
    <source>
        <dbReference type="Proteomes" id="UP000018144"/>
    </source>
</evidence>
<feature type="region of interest" description="Disordered" evidence="9">
    <location>
        <begin position="62"/>
        <end position="82"/>
    </location>
</feature>
<dbReference type="PANTHER" id="PTHR46179">
    <property type="entry name" value="ZINC FINGER PROTEIN"/>
    <property type="match status" value="1"/>
</dbReference>
<evidence type="ECO:0000256" key="7">
    <source>
        <dbReference type="ARBA" id="ARBA00023242"/>
    </source>
</evidence>
<protein>
    <submittedName>
        <fullName evidence="11">Similar to Zinc finger protein 76 acc. no. Q8BMU0</fullName>
    </submittedName>
</protein>
<dbReference type="Gene3D" id="3.30.160.60">
    <property type="entry name" value="Classic Zinc Finger"/>
    <property type="match status" value="1"/>
</dbReference>
<feature type="region of interest" description="Disordered" evidence="9">
    <location>
        <begin position="195"/>
        <end position="231"/>
    </location>
</feature>
<name>U4L994_PYROM</name>
<dbReference type="PROSITE" id="PS50157">
    <property type="entry name" value="ZINC_FINGER_C2H2_2"/>
    <property type="match status" value="3"/>
</dbReference>
<evidence type="ECO:0000256" key="1">
    <source>
        <dbReference type="ARBA" id="ARBA00004123"/>
    </source>
</evidence>
<dbReference type="OrthoDB" id="427030at2759"/>
<dbReference type="GO" id="GO:0006357">
    <property type="term" value="P:regulation of transcription by RNA polymerase II"/>
    <property type="evidence" value="ECO:0007669"/>
    <property type="project" value="TreeGrafter"/>
</dbReference>
<keyword evidence="2" id="KW-0479">Metal-binding</keyword>
<feature type="domain" description="C2H2-type" evidence="10">
    <location>
        <begin position="263"/>
        <end position="293"/>
    </location>
</feature>
<evidence type="ECO:0000313" key="11">
    <source>
        <dbReference type="EMBL" id="CCX13651.1"/>
    </source>
</evidence>
<dbReference type="AlphaFoldDB" id="U4L994"/>
<dbReference type="EMBL" id="HF935887">
    <property type="protein sequence ID" value="CCX13651.1"/>
    <property type="molecule type" value="Genomic_DNA"/>
</dbReference>
<accession>U4L994</accession>
<keyword evidence="7" id="KW-0539">Nucleus</keyword>
<comment type="subcellular location">
    <subcellularLocation>
        <location evidence="1">Nucleus</location>
    </subcellularLocation>
</comment>
<feature type="compositionally biased region" description="Pro residues" evidence="9">
    <location>
        <begin position="213"/>
        <end position="231"/>
    </location>
</feature>
<evidence type="ECO:0000256" key="4">
    <source>
        <dbReference type="ARBA" id="ARBA00022833"/>
    </source>
</evidence>
<keyword evidence="5" id="KW-0805">Transcription regulation</keyword>
<dbReference type="SUPFAM" id="SSF57667">
    <property type="entry name" value="beta-beta-alpha zinc fingers"/>
    <property type="match status" value="1"/>
</dbReference>
<keyword evidence="6" id="KW-0804">Transcription</keyword>
<proteinExistence type="predicted"/>
<evidence type="ECO:0000256" key="6">
    <source>
        <dbReference type="ARBA" id="ARBA00023163"/>
    </source>
</evidence>
<reference evidence="11 12" key="1">
    <citation type="journal article" date="2013" name="PLoS Genet.">
        <title>The genome and development-dependent transcriptomes of Pyronema confluens: a window into fungal evolution.</title>
        <authorList>
            <person name="Traeger S."/>
            <person name="Altegoer F."/>
            <person name="Freitag M."/>
            <person name="Gabaldon T."/>
            <person name="Kempken F."/>
            <person name="Kumar A."/>
            <person name="Marcet-Houben M."/>
            <person name="Poggeler S."/>
            <person name="Stajich J.E."/>
            <person name="Nowrousian M."/>
        </authorList>
    </citation>
    <scope>NUCLEOTIDE SEQUENCE [LARGE SCALE GENOMIC DNA]</scope>
    <source>
        <strain evidence="12">CBS 100304</strain>
        <tissue evidence="11">Vegetative mycelium</tissue>
    </source>
</reference>
<organism evidence="11 12">
    <name type="scientific">Pyronema omphalodes (strain CBS 100304)</name>
    <name type="common">Pyronema confluens</name>
    <dbReference type="NCBI Taxonomy" id="1076935"/>
    <lineage>
        <taxon>Eukaryota</taxon>
        <taxon>Fungi</taxon>
        <taxon>Dikarya</taxon>
        <taxon>Ascomycota</taxon>
        <taxon>Pezizomycotina</taxon>
        <taxon>Pezizomycetes</taxon>
        <taxon>Pezizales</taxon>
        <taxon>Pyronemataceae</taxon>
        <taxon>Pyronema</taxon>
    </lineage>
</organism>
<evidence type="ECO:0000259" key="10">
    <source>
        <dbReference type="PROSITE" id="PS50157"/>
    </source>
</evidence>
<evidence type="ECO:0000256" key="2">
    <source>
        <dbReference type="ARBA" id="ARBA00022723"/>
    </source>
</evidence>
<dbReference type="GO" id="GO:0008270">
    <property type="term" value="F:zinc ion binding"/>
    <property type="evidence" value="ECO:0007669"/>
    <property type="project" value="UniProtKB-KW"/>
</dbReference>
<dbReference type="InterPro" id="IPR051061">
    <property type="entry name" value="Zinc_finger_trans_reg"/>
</dbReference>